<evidence type="ECO:0000256" key="2">
    <source>
        <dbReference type="ARBA" id="ARBA00023242"/>
    </source>
</evidence>
<feature type="coiled-coil region" evidence="5">
    <location>
        <begin position="303"/>
        <end position="380"/>
    </location>
</feature>
<accession>A0AAD7LA48</accession>
<sequence length="920" mass="106630">MEKKDLEALVEKVSKLQKELIDYQYNMGLLLIEKKQWNSEYEELRQELVEIQEILKREQSAHLIALSKVEKQEENLRKALTAEKQCVADLEKALQDIHEEHTQVHYASQTKMDEANSLVVGIQEKASVMEERLHAADAKLAEVNRKSAELEMKLREVEAREIVLQKEWLSLITDQEAFKETFYKQREDLKDWERKLQEREEMPCQGCRVLNEREDKENENEKNLNQKAREIEVREKDIDASNSMLKDKEADISKRLVDLAVEEKRANSMRSTIEMKDKELLAMEENLSVKERVGIQKLLGEQKDMLATKLQEFELEMEEKRKSLSEEFSRKIDVVEKREVEVNHREEKLEKVEQALNKKSERVKEQNKELETMLKSIKDKEKGVRVKKKELYMEKQTLLVNEDCLQNLKDDIEKVKGDISQQELRICEETEILKITQAERSEHVHLQLELKQEIENNGLPREFLLNEAEDLKQERERFEKDWEVLDDKRTEIGKEKNKIDKEKENLKKLLCTEETAIMRHEQLQQEFELRKRNLDNEIQKKREEIESDLSQREVFWRRQKGSIIIINFLKDAAQKEWEEVRLERHRLDKEKEEVELNKEQLNIDQLDVHKDIDQLGKLTGKIKEQRTKFLAERSCFLVFVEKLRGCKGCEEVIRDSVISDLQLPGTEERGITTAPLLDDDPLRNSRGEIGASNLGCSRSAGRMSWLQKCTSRIFNLSPSTGLDAVTAPVTSRSLPSSAVMVSAGKAEMPEILIDREALRGFQEEQPQPSYGLANHSLDIEDLQSDDIIAEAGNAASVDDQRYKDSMVEGVPESSQQSVPRPGQRKPVRKCKSGMNMKSVDSENVNKESLGDSGHTDKAASNTLGKRRHVQTSNKITESEQDMVIVKFVLIVSQAGTHRRKRQTVAPPGQSTGEMRCRDAA</sequence>
<keyword evidence="2" id="KW-0539">Nucleus</keyword>
<protein>
    <submittedName>
        <fullName evidence="7">Protein CROWDED NUCLEI 1</fullName>
    </submittedName>
</protein>
<evidence type="ECO:0000313" key="7">
    <source>
        <dbReference type="EMBL" id="KAJ7954038.1"/>
    </source>
</evidence>
<comment type="caution">
    <text evidence="7">The sequence shown here is derived from an EMBL/GenBank/DDBJ whole genome shotgun (WGS) entry which is preliminary data.</text>
</comment>
<keyword evidence="1 5" id="KW-0175">Coiled coil</keyword>
<feature type="coiled-coil region" evidence="5">
    <location>
        <begin position="207"/>
        <end position="234"/>
    </location>
</feature>
<feature type="coiled-coil region" evidence="5">
    <location>
        <begin position="461"/>
        <end position="609"/>
    </location>
</feature>
<evidence type="ECO:0000313" key="8">
    <source>
        <dbReference type="Proteomes" id="UP001163823"/>
    </source>
</evidence>
<feature type="compositionally biased region" description="Basic and acidic residues" evidence="6">
    <location>
        <begin position="839"/>
        <end position="857"/>
    </location>
</feature>
<evidence type="ECO:0000256" key="3">
    <source>
        <dbReference type="ARBA" id="ARBA00024186"/>
    </source>
</evidence>
<reference evidence="7" key="1">
    <citation type="journal article" date="2023" name="Science">
        <title>Elucidation of the pathway for biosynthesis of saponin adjuvants from the soapbark tree.</title>
        <authorList>
            <person name="Reed J."/>
            <person name="Orme A."/>
            <person name="El-Demerdash A."/>
            <person name="Owen C."/>
            <person name="Martin L.B.B."/>
            <person name="Misra R.C."/>
            <person name="Kikuchi S."/>
            <person name="Rejzek M."/>
            <person name="Martin A.C."/>
            <person name="Harkess A."/>
            <person name="Leebens-Mack J."/>
            <person name="Louveau T."/>
            <person name="Stephenson M.J."/>
            <person name="Osbourn A."/>
        </authorList>
    </citation>
    <scope>NUCLEOTIDE SEQUENCE</scope>
    <source>
        <strain evidence="7">S10</strain>
    </source>
</reference>
<dbReference type="AlphaFoldDB" id="A0AAD7LA48"/>
<evidence type="ECO:0000256" key="5">
    <source>
        <dbReference type="SAM" id="Coils"/>
    </source>
</evidence>
<comment type="similarity">
    <text evidence="4">Belongs to the CRWN family.</text>
</comment>
<dbReference type="PANTHER" id="PTHR31908:SF9">
    <property type="entry name" value="PROTEIN CROWDED NUCLEI 3"/>
    <property type="match status" value="1"/>
</dbReference>
<dbReference type="InterPro" id="IPR040418">
    <property type="entry name" value="CRWN"/>
</dbReference>
<organism evidence="7 8">
    <name type="scientific">Quillaja saponaria</name>
    <name type="common">Soap bark tree</name>
    <dbReference type="NCBI Taxonomy" id="32244"/>
    <lineage>
        <taxon>Eukaryota</taxon>
        <taxon>Viridiplantae</taxon>
        <taxon>Streptophyta</taxon>
        <taxon>Embryophyta</taxon>
        <taxon>Tracheophyta</taxon>
        <taxon>Spermatophyta</taxon>
        <taxon>Magnoliopsida</taxon>
        <taxon>eudicotyledons</taxon>
        <taxon>Gunneridae</taxon>
        <taxon>Pentapetalae</taxon>
        <taxon>rosids</taxon>
        <taxon>fabids</taxon>
        <taxon>Fabales</taxon>
        <taxon>Quillajaceae</taxon>
        <taxon>Quillaja</taxon>
    </lineage>
</organism>
<evidence type="ECO:0000256" key="6">
    <source>
        <dbReference type="SAM" id="MobiDB-lite"/>
    </source>
</evidence>
<gene>
    <name evidence="7" type="ORF">O6P43_025658</name>
</gene>
<comment type="subcellular location">
    <subcellularLocation>
        <location evidence="3">Nucleus lamina</location>
    </subcellularLocation>
</comment>
<evidence type="ECO:0000256" key="1">
    <source>
        <dbReference type="ARBA" id="ARBA00023054"/>
    </source>
</evidence>
<keyword evidence="8" id="KW-1185">Reference proteome</keyword>
<name>A0AAD7LA48_QUISA</name>
<dbReference type="PANTHER" id="PTHR31908">
    <property type="entry name" value="PROTEIN CROWDED NUCLEI 4"/>
    <property type="match status" value="1"/>
</dbReference>
<feature type="region of interest" description="Disordered" evidence="6">
    <location>
        <begin position="793"/>
        <end position="874"/>
    </location>
</feature>
<dbReference type="Proteomes" id="UP001163823">
    <property type="component" value="Chromosome 10"/>
</dbReference>
<evidence type="ECO:0000256" key="4">
    <source>
        <dbReference type="ARBA" id="ARBA00024208"/>
    </source>
</evidence>
<feature type="region of interest" description="Disordered" evidence="6">
    <location>
        <begin position="895"/>
        <end position="920"/>
    </location>
</feature>
<dbReference type="GO" id="GO:0005652">
    <property type="term" value="C:nuclear lamina"/>
    <property type="evidence" value="ECO:0007669"/>
    <property type="project" value="UniProtKB-SubCell"/>
</dbReference>
<feature type="compositionally biased region" description="Basic residues" evidence="6">
    <location>
        <begin position="822"/>
        <end position="831"/>
    </location>
</feature>
<feature type="coiled-coil region" evidence="5">
    <location>
        <begin position="6"/>
        <end position="61"/>
    </location>
</feature>
<dbReference type="EMBL" id="JARAOO010000010">
    <property type="protein sequence ID" value="KAJ7954038.1"/>
    <property type="molecule type" value="Genomic_DNA"/>
</dbReference>
<feature type="coiled-coil region" evidence="5">
    <location>
        <begin position="126"/>
        <end position="167"/>
    </location>
</feature>
<dbReference type="EMBL" id="JARAOO010000010">
    <property type="protein sequence ID" value="KAJ7954040.1"/>
    <property type="molecule type" value="Genomic_DNA"/>
</dbReference>
<dbReference type="GO" id="GO:0006997">
    <property type="term" value="P:nucleus organization"/>
    <property type="evidence" value="ECO:0007669"/>
    <property type="project" value="InterPro"/>
</dbReference>
<proteinExistence type="inferred from homology"/>